<dbReference type="PROSITE" id="PS51257">
    <property type="entry name" value="PROKAR_LIPOPROTEIN"/>
    <property type="match status" value="1"/>
</dbReference>
<gene>
    <name evidence="6" type="ordered locus">SCATT_p03120</name>
</gene>
<dbReference type="EMBL" id="CP003229">
    <property type="protein sequence ID" value="AEW98505.1"/>
    <property type="molecule type" value="Genomic_DNA"/>
</dbReference>
<dbReference type="GO" id="GO:0043190">
    <property type="term" value="C:ATP-binding cassette (ABC) transporter complex"/>
    <property type="evidence" value="ECO:0007669"/>
    <property type="project" value="InterPro"/>
</dbReference>
<dbReference type="PATRIC" id="fig|1003195.29.peg.6111"/>
<comment type="similarity">
    <text evidence="2">Belongs to the bacterial solute-binding protein 5 family.</text>
</comment>
<evidence type="ECO:0000256" key="4">
    <source>
        <dbReference type="ARBA" id="ARBA00022729"/>
    </source>
</evidence>
<dbReference type="KEGG" id="scy:SCATT_p03120"/>
<evidence type="ECO:0000313" key="7">
    <source>
        <dbReference type="Proteomes" id="UP000007842"/>
    </source>
</evidence>
<evidence type="ECO:0000259" key="5">
    <source>
        <dbReference type="Pfam" id="PF00496"/>
    </source>
</evidence>
<dbReference type="OrthoDB" id="7888869at2"/>
<dbReference type="GO" id="GO:0015833">
    <property type="term" value="P:peptide transport"/>
    <property type="evidence" value="ECO:0007669"/>
    <property type="project" value="TreeGrafter"/>
</dbReference>
<dbReference type="RefSeq" id="WP_014626753.1">
    <property type="nucleotide sequence ID" value="NC_016113.1"/>
</dbReference>
<evidence type="ECO:0000256" key="1">
    <source>
        <dbReference type="ARBA" id="ARBA00004196"/>
    </source>
</evidence>
<comment type="subcellular location">
    <subcellularLocation>
        <location evidence="1">Cell envelope</location>
    </subcellularLocation>
</comment>
<dbReference type="AlphaFoldDB" id="G8XFD5"/>
<sequence length="616" mass="66367">MSPARTAAGRRRTLVAGAAVSAGLLLAGCAGVGGVRPASHDAINYALPANFTPNWILPIGTAAHLNTNNASISAALWEPLVSYDGSTGTVGWNKAASIATAADFAPDGRSVRITLGDRHWSDGHPITSRDVDFWYRLIKADKAQWAGYNPGQAPDNWTSLKIADDHHFTLTFDKAYNANWMLANELSLIRPLPQHAWDRTGPSAPVSDADTTPEGARRVWDHLNTVAKDISGYATNPLWKTVSGPYTIRSFSTSGTVRLTANTAYDGGEKAHIRTVNLLPFTTKAAEENALRTGQVDYGYVDPADLGQRKLFTSHGYRIEPWTGWAITYMPYNFENPAMGAVFRQLYARQAIQLSIDQDSLVKAIFNGTAVPGYGPVPQAQASNFLSPAQKANPYPYSTARARALLTGHGWSERDGVMVCVRPGTSPSQCGPGVKGGTRFRMQVLSQSGSTVTDNMMSAIQSSLSESGIALSIKTAPVNSVLAQTPQCTADQPSCDWQLSFFGTAGSWYFPAFPTGDSLFQSKGGSNFGNYSDHPADRLITASTTSDSPQAMLDYSAALAKDLPVIWLPEPDYQISVIRDGLGGFAQDSLANFHPAQWRWTKPATEGADPTRAERP</sequence>
<dbReference type="InterPro" id="IPR000914">
    <property type="entry name" value="SBP_5_dom"/>
</dbReference>
<dbReference type="Proteomes" id="UP000007842">
    <property type="component" value="Plasmid pSCATT"/>
</dbReference>
<dbReference type="PANTHER" id="PTHR30290">
    <property type="entry name" value="PERIPLASMIC BINDING COMPONENT OF ABC TRANSPORTER"/>
    <property type="match status" value="1"/>
</dbReference>
<keyword evidence="4" id="KW-0732">Signal</keyword>
<evidence type="ECO:0000256" key="2">
    <source>
        <dbReference type="ARBA" id="ARBA00005695"/>
    </source>
</evidence>
<evidence type="ECO:0000313" key="6">
    <source>
        <dbReference type="EMBL" id="AEW98505.1"/>
    </source>
</evidence>
<dbReference type="SUPFAM" id="SSF53850">
    <property type="entry name" value="Periplasmic binding protein-like II"/>
    <property type="match status" value="1"/>
</dbReference>
<dbReference type="Gene3D" id="3.10.105.10">
    <property type="entry name" value="Dipeptide-binding Protein, Domain 3"/>
    <property type="match status" value="1"/>
</dbReference>
<accession>G8XFD5</accession>
<name>G8XFD5_STREN</name>
<keyword evidence="3" id="KW-0813">Transport</keyword>
<evidence type="ECO:0000256" key="3">
    <source>
        <dbReference type="ARBA" id="ARBA00022448"/>
    </source>
</evidence>
<reference evidence="7" key="1">
    <citation type="submission" date="2011-12" db="EMBL/GenBank/DDBJ databases">
        <title>Complete genome sequence of Streptomyces cattleya strain DSM 46488.</title>
        <authorList>
            <person name="Ou H.-Y."/>
            <person name="Li P."/>
            <person name="Zhao C."/>
            <person name="O'Hagan D."/>
            <person name="Deng Z."/>
        </authorList>
    </citation>
    <scope>NUCLEOTIDE SEQUENCE [LARGE SCALE GENOMIC DNA]</scope>
    <source>
        <strain evidence="7">ATCC 35852 / DSM 46488 / JCM 4925 / NBRC 14057 / NRRL 8057</strain>
        <plasmid evidence="7">Plasmid pSCATT</plasmid>
    </source>
</reference>
<dbReference type="GO" id="GO:1904680">
    <property type="term" value="F:peptide transmembrane transporter activity"/>
    <property type="evidence" value="ECO:0007669"/>
    <property type="project" value="TreeGrafter"/>
</dbReference>
<dbReference type="Pfam" id="PF00496">
    <property type="entry name" value="SBP_bac_5"/>
    <property type="match status" value="1"/>
</dbReference>
<proteinExistence type="inferred from homology"/>
<feature type="domain" description="Solute-binding protein family 5" evidence="5">
    <location>
        <begin position="99"/>
        <end position="523"/>
    </location>
</feature>
<keyword evidence="7" id="KW-1185">Reference proteome</keyword>
<dbReference type="GO" id="GO:0030313">
    <property type="term" value="C:cell envelope"/>
    <property type="evidence" value="ECO:0007669"/>
    <property type="project" value="UniProtKB-SubCell"/>
</dbReference>
<dbReference type="InterPro" id="IPR039424">
    <property type="entry name" value="SBP_5"/>
</dbReference>
<organism evidence="6 7">
    <name type="scientific">Streptantibioticus cattleyicolor (strain ATCC 35852 / DSM 46488 / JCM 4925 / NBRC 14057 / NRRL 8057)</name>
    <name type="common">Streptomyces cattleya</name>
    <dbReference type="NCBI Taxonomy" id="1003195"/>
    <lineage>
        <taxon>Bacteria</taxon>
        <taxon>Bacillati</taxon>
        <taxon>Actinomycetota</taxon>
        <taxon>Actinomycetes</taxon>
        <taxon>Kitasatosporales</taxon>
        <taxon>Streptomycetaceae</taxon>
        <taxon>Streptantibioticus</taxon>
    </lineage>
</organism>
<dbReference type="CDD" id="cd08513">
    <property type="entry name" value="PBP2_thermophilic_Hb8_like"/>
    <property type="match status" value="1"/>
</dbReference>
<geneLocation type="plasmid" evidence="6 7">
    <name>pSCATT</name>
</geneLocation>
<dbReference type="InterPro" id="IPR030678">
    <property type="entry name" value="Peptide/Ni-bd"/>
</dbReference>
<keyword evidence="6" id="KW-0614">Plasmid</keyword>
<dbReference type="Gene3D" id="3.40.190.10">
    <property type="entry name" value="Periplasmic binding protein-like II"/>
    <property type="match status" value="1"/>
</dbReference>
<dbReference type="PIRSF" id="PIRSF002741">
    <property type="entry name" value="MppA"/>
    <property type="match status" value="1"/>
</dbReference>
<protein>
    <submittedName>
        <fullName evidence="6">Peptide-binding transport protein</fullName>
    </submittedName>
</protein>
<dbReference type="GO" id="GO:0042597">
    <property type="term" value="C:periplasmic space"/>
    <property type="evidence" value="ECO:0007669"/>
    <property type="project" value="UniProtKB-ARBA"/>
</dbReference>
<dbReference type="PANTHER" id="PTHR30290:SF10">
    <property type="entry name" value="PERIPLASMIC OLIGOPEPTIDE-BINDING PROTEIN-RELATED"/>
    <property type="match status" value="1"/>
</dbReference>
<dbReference type="HOGENOM" id="CLU_017028_8_1_11"/>